<proteinExistence type="predicted"/>
<dbReference type="Proteomes" id="UP000235672">
    <property type="component" value="Unassembled WGS sequence"/>
</dbReference>
<keyword evidence="3" id="KW-1185">Reference proteome</keyword>
<sequence length="96" mass="11147">MPPKWIWERSFRMIHGPGLGFARCRIWNCIIGIGVKCIPMDSVVLAFFRYWQHFWRAVLGRAFGYGVGLHCRCLPFVVCLLVYEFVKVVILLNAIS</sequence>
<evidence type="ECO:0000313" key="3">
    <source>
        <dbReference type="Proteomes" id="UP000235672"/>
    </source>
</evidence>
<accession>A0A2J6Q5U1</accession>
<name>A0A2J6Q5U1_9HELO</name>
<dbReference type="AlphaFoldDB" id="A0A2J6Q5U1"/>
<feature type="transmembrane region" description="Helical" evidence="1">
    <location>
        <begin position="25"/>
        <end position="50"/>
    </location>
</feature>
<dbReference type="EMBL" id="KZ613480">
    <property type="protein sequence ID" value="PMD21564.1"/>
    <property type="molecule type" value="Genomic_DNA"/>
</dbReference>
<evidence type="ECO:0000313" key="2">
    <source>
        <dbReference type="EMBL" id="PMD21564.1"/>
    </source>
</evidence>
<organism evidence="2 3">
    <name type="scientific">Hyaloscypha hepaticicola</name>
    <dbReference type="NCBI Taxonomy" id="2082293"/>
    <lineage>
        <taxon>Eukaryota</taxon>
        <taxon>Fungi</taxon>
        <taxon>Dikarya</taxon>
        <taxon>Ascomycota</taxon>
        <taxon>Pezizomycotina</taxon>
        <taxon>Leotiomycetes</taxon>
        <taxon>Helotiales</taxon>
        <taxon>Hyaloscyphaceae</taxon>
        <taxon>Hyaloscypha</taxon>
    </lineage>
</organism>
<keyword evidence="1" id="KW-0812">Transmembrane</keyword>
<reference evidence="2 3" key="1">
    <citation type="submission" date="2016-05" db="EMBL/GenBank/DDBJ databases">
        <title>A degradative enzymes factory behind the ericoid mycorrhizal symbiosis.</title>
        <authorList>
            <consortium name="DOE Joint Genome Institute"/>
            <person name="Martino E."/>
            <person name="Morin E."/>
            <person name="Grelet G."/>
            <person name="Kuo A."/>
            <person name="Kohler A."/>
            <person name="Daghino S."/>
            <person name="Barry K."/>
            <person name="Choi C."/>
            <person name="Cichocki N."/>
            <person name="Clum A."/>
            <person name="Copeland A."/>
            <person name="Hainaut M."/>
            <person name="Haridas S."/>
            <person name="Labutti K."/>
            <person name="Lindquist E."/>
            <person name="Lipzen A."/>
            <person name="Khouja H.-R."/>
            <person name="Murat C."/>
            <person name="Ohm R."/>
            <person name="Olson A."/>
            <person name="Spatafora J."/>
            <person name="Veneault-Fourrey C."/>
            <person name="Henrissat B."/>
            <person name="Grigoriev I."/>
            <person name="Martin F."/>
            <person name="Perotto S."/>
        </authorList>
    </citation>
    <scope>NUCLEOTIDE SEQUENCE [LARGE SCALE GENOMIC DNA]</scope>
    <source>
        <strain evidence="2 3">UAMH 7357</strain>
    </source>
</reference>
<gene>
    <name evidence="2" type="ORF">NA56DRAFT_116588</name>
</gene>
<keyword evidence="1" id="KW-0472">Membrane</keyword>
<keyword evidence="1" id="KW-1133">Transmembrane helix</keyword>
<evidence type="ECO:0000256" key="1">
    <source>
        <dbReference type="SAM" id="Phobius"/>
    </source>
</evidence>
<protein>
    <submittedName>
        <fullName evidence="2">Uncharacterized protein</fullName>
    </submittedName>
</protein>